<proteinExistence type="predicted"/>
<accession>A0A2P5DMY4</accession>
<dbReference type="SUPFAM" id="SSF57889">
    <property type="entry name" value="Cysteine-rich domain"/>
    <property type="match status" value="1"/>
</dbReference>
<dbReference type="OrthoDB" id="1180078at2759"/>
<dbReference type="InParanoid" id="A0A2P5DMY4"/>
<keyword evidence="1" id="KW-0677">Repeat</keyword>
<dbReference type="InterPro" id="IPR004146">
    <property type="entry name" value="DC1"/>
</dbReference>
<evidence type="ECO:0000256" key="1">
    <source>
        <dbReference type="ARBA" id="ARBA00022737"/>
    </source>
</evidence>
<dbReference type="InterPro" id="IPR046349">
    <property type="entry name" value="C1-like_sf"/>
</dbReference>
<dbReference type="AlphaFoldDB" id="A0A2P5DMY4"/>
<evidence type="ECO:0000259" key="2">
    <source>
        <dbReference type="Pfam" id="PF03107"/>
    </source>
</evidence>
<keyword evidence="4" id="KW-1185">Reference proteome</keyword>
<dbReference type="InterPro" id="IPR053192">
    <property type="entry name" value="Vacuole_Formation_Reg"/>
</dbReference>
<evidence type="ECO:0000313" key="4">
    <source>
        <dbReference type="Proteomes" id="UP000237000"/>
    </source>
</evidence>
<organism evidence="3 4">
    <name type="scientific">Trema orientale</name>
    <name type="common">Charcoal tree</name>
    <name type="synonym">Celtis orientalis</name>
    <dbReference type="NCBI Taxonomy" id="63057"/>
    <lineage>
        <taxon>Eukaryota</taxon>
        <taxon>Viridiplantae</taxon>
        <taxon>Streptophyta</taxon>
        <taxon>Embryophyta</taxon>
        <taxon>Tracheophyta</taxon>
        <taxon>Spermatophyta</taxon>
        <taxon>Magnoliopsida</taxon>
        <taxon>eudicotyledons</taxon>
        <taxon>Gunneridae</taxon>
        <taxon>Pentapetalae</taxon>
        <taxon>rosids</taxon>
        <taxon>fabids</taxon>
        <taxon>Rosales</taxon>
        <taxon>Cannabaceae</taxon>
        <taxon>Trema</taxon>
    </lineage>
</organism>
<sequence>MAEEIVICHPFHPHHYLISQRHYDDKHDHDDKTSRTEKYHPCSTCTRTNFTFFYRCEQYPKCEFRICPACSAMEPNIEYPAHEHKLSFLEKIGDDDVECDASHGDYCKRGFHCDELDHTASSFIFRCVPCDFNIIHLLCGPLPCTIQYEYHMHPLTLTRLVVEDDSGEYYCDICEGKRDERICVYYCETCKYVAHVHCLIDQITRVLKDDVDGADLILSSSTRRENDTGDEQAVVKMEIRMKTLKDIVESLMGEEKERFEEHFDSHDGSSSGTLPGEYIFPSDADFERYVHSRFDKYINFRRLKLESSDLEVKVVKVKNYMVAWHLRNDLLNLLDEHGDQVIGDGLNLTLGMRSLAFNFLCQVIYDMGRTVKRDLTEDVLRDWYGYLKFVKRMGFRIKFVYEQLEKFKHDFFFLQLSRLENDIPNKLFDKKSELQQQIEEIEAKLQKCKELGAQ</sequence>
<feature type="domain" description="DC1" evidence="2">
    <location>
        <begin position="150"/>
        <end position="198"/>
    </location>
</feature>
<dbReference type="PANTHER" id="PTHR32410:SF216">
    <property type="entry name" value="PHORBOL-ESTER_DAG-TYPE DOMAIN-CONTAINING PROTEIN"/>
    <property type="match status" value="1"/>
</dbReference>
<comment type="caution">
    <text evidence="3">The sequence shown here is derived from an EMBL/GenBank/DDBJ whole genome shotgun (WGS) entry which is preliminary data.</text>
</comment>
<name>A0A2P5DMY4_TREOI</name>
<dbReference type="EMBL" id="JXTC01000260">
    <property type="protein sequence ID" value="PON74640.1"/>
    <property type="molecule type" value="Genomic_DNA"/>
</dbReference>
<protein>
    <submittedName>
        <fullName evidence="3">Zinc finger, RING/FYVE/PHD-type</fullName>
    </submittedName>
</protein>
<evidence type="ECO:0000313" key="3">
    <source>
        <dbReference type="EMBL" id="PON74640.1"/>
    </source>
</evidence>
<dbReference type="Proteomes" id="UP000237000">
    <property type="component" value="Unassembled WGS sequence"/>
</dbReference>
<reference evidence="4" key="1">
    <citation type="submission" date="2016-06" db="EMBL/GenBank/DDBJ databases">
        <title>Parallel loss of symbiosis genes in relatives of nitrogen-fixing non-legume Parasponia.</title>
        <authorList>
            <person name="Van Velzen R."/>
            <person name="Holmer R."/>
            <person name="Bu F."/>
            <person name="Rutten L."/>
            <person name="Van Zeijl A."/>
            <person name="Liu W."/>
            <person name="Santuari L."/>
            <person name="Cao Q."/>
            <person name="Sharma T."/>
            <person name="Shen D."/>
            <person name="Roswanjaya Y."/>
            <person name="Wardhani T."/>
            <person name="Kalhor M.S."/>
            <person name="Jansen J."/>
            <person name="Van den Hoogen J."/>
            <person name="Gungor B."/>
            <person name="Hartog M."/>
            <person name="Hontelez J."/>
            <person name="Verver J."/>
            <person name="Yang W.-C."/>
            <person name="Schijlen E."/>
            <person name="Repin R."/>
            <person name="Schilthuizen M."/>
            <person name="Schranz E."/>
            <person name="Heidstra R."/>
            <person name="Miyata K."/>
            <person name="Fedorova E."/>
            <person name="Kohlen W."/>
            <person name="Bisseling T."/>
            <person name="Smit S."/>
            <person name="Geurts R."/>
        </authorList>
    </citation>
    <scope>NUCLEOTIDE SEQUENCE [LARGE SCALE GENOMIC DNA]</scope>
    <source>
        <strain evidence="4">cv. RG33-2</strain>
    </source>
</reference>
<gene>
    <name evidence="3" type="ORF">TorRG33x02_246760</name>
</gene>
<dbReference type="Pfam" id="PF03107">
    <property type="entry name" value="C1_2"/>
    <property type="match status" value="1"/>
</dbReference>
<dbReference type="STRING" id="63057.A0A2P5DMY4"/>
<dbReference type="PANTHER" id="PTHR32410">
    <property type="entry name" value="CYSTEINE/HISTIDINE-RICH C1 DOMAIN FAMILY PROTEIN"/>
    <property type="match status" value="1"/>
</dbReference>